<keyword evidence="3" id="KW-1185">Reference proteome</keyword>
<feature type="region of interest" description="Disordered" evidence="1">
    <location>
        <begin position="87"/>
        <end position="107"/>
    </location>
</feature>
<dbReference type="SUPFAM" id="SSF57938">
    <property type="entry name" value="DnaJ/Hsp40 cysteine-rich domain"/>
    <property type="match status" value="1"/>
</dbReference>
<reference evidence="2 3" key="1">
    <citation type="journal article" date="2022" name="Front. Microbiol.">
        <title>High genomic differentiation and limited gene flow indicate recent cryptic speciation within the genus Laspinema (cyanobacteria).</title>
        <authorList>
            <person name="Stanojkovic A."/>
            <person name="Skoupy S."/>
            <person name="Skaloud P."/>
            <person name="Dvorak P."/>
        </authorList>
    </citation>
    <scope>NUCLEOTIDE SEQUENCE [LARGE SCALE GENOMIC DNA]</scope>
    <source>
        <strain evidence="2 3">D3b</strain>
    </source>
</reference>
<gene>
    <name evidence="2" type="ORF">NG792_24415</name>
</gene>
<comment type="caution">
    <text evidence="2">The sequence shown here is derived from an EMBL/GenBank/DDBJ whole genome shotgun (WGS) entry which is preliminary data.</text>
</comment>
<proteinExistence type="predicted"/>
<evidence type="ECO:0000313" key="2">
    <source>
        <dbReference type="EMBL" id="MCT7980874.1"/>
    </source>
</evidence>
<evidence type="ECO:0000256" key="1">
    <source>
        <dbReference type="SAM" id="MobiDB-lite"/>
    </source>
</evidence>
<accession>A0ABT2NDU6</accession>
<dbReference type="InterPro" id="IPR036410">
    <property type="entry name" value="HSP_DnaJ_Cys-rich_dom_sf"/>
</dbReference>
<feature type="compositionally biased region" description="Acidic residues" evidence="1">
    <location>
        <begin position="87"/>
        <end position="100"/>
    </location>
</feature>
<evidence type="ECO:0000313" key="3">
    <source>
        <dbReference type="Proteomes" id="UP001525961"/>
    </source>
</evidence>
<organism evidence="2 3">
    <name type="scientific">Laspinema olomoucense D3b</name>
    <dbReference type="NCBI Taxonomy" id="2953688"/>
    <lineage>
        <taxon>Bacteria</taxon>
        <taxon>Bacillati</taxon>
        <taxon>Cyanobacteriota</taxon>
        <taxon>Cyanophyceae</taxon>
        <taxon>Oscillatoriophycideae</taxon>
        <taxon>Oscillatoriales</taxon>
        <taxon>Laspinemataceae</taxon>
        <taxon>Laspinema</taxon>
        <taxon>Laspinema olomoucense</taxon>
    </lineage>
</organism>
<name>A0ABT2NDU6_9CYAN</name>
<dbReference type="Gene3D" id="2.10.230.10">
    <property type="entry name" value="Heat shock protein DnaJ, cysteine-rich domain"/>
    <property type="match status" value="1"/>
</dbReference>
<protein>
    <submittedName>
        <fullName evidence="2">Uncharacterized protein</fullName>
    </submittedName>
</protein>
<dbReference type="RefSeq" id="WP_261237145.1">
    <property type="nucleotide sequence ID" value="NZ_JAMXFA010000046.1"/>
</dbReference>
<dbReference type="EMBL" id="JAMXFA010000046">
    <property type="protein sequence ID" value="MCT7980874.1"/>
    <property type="molecule type" value="Genomic_DNA"/>
</dbReference>
<dbReference type="Proteomes" id="UP001525961">
    <property type="component" value="Unassembled WGS sequence"/>
</dbReference>
<sequence>MAEKIECPRCEGTGEYRAYYRVQDDAEITGYEITGELHWIRYSCGFCDGTGEVDPDTAYWCDECNGTGVDSEGEECSACHATGIDEDGPWADDFIEDTGNDEPTFSV</sequence>